<dbReference type="Pfam" id="PF01553">
    <property type="entry name" value="Acyltransferase"/>
    <property type="match status" value="1"/>
</dbReference>
<evidence type="ECO:0000313" key="3">
    <source>
        <dbReference type="EMBL" id="GGM65202.1"/>
    </source>
</evidence>
<evidence type="ECO:0000256" key="1">
    <source>
        <dbReference type="SAM" id="Phobius"/>
    </source>
</evidence>
<dbReference type="Proteomes" id="UP000642070">
    <property type="component" value="Unassembled WGS sequence"/>
</dbReference>
<proteinExistence type="predicted"/>
<dbReference type="GO" id="GO:0003841">
    <property type="term" value="F:1-acylglycerol-3-phosphate O-acyltransferase activity"/>
    <property type="evidence" value="ECO:0007669"/>
    <property type="project" value="TreeGrafter"/>
</dbReference>
<gene>
    <name evidence="3" type="ORF">GCM10007977_078370</name>
</gene>
<dbReference type="PANTHER" id="PTHR10983:SF24">
    <property type="entry name" value="1-ACYLGLYCEROL-3-PHOSPHATE O-ACYLTRANSFERASE 3, ISOFORM E-RELATED"/>
    <property type="match status" value="1"/>
</dbReference>
<evidence type="ECO:0000259" key="2">
    <source>
        <dbReference type="SMART" id="SM00563"/>
    </source>
</evidence>
<reference evidence="3" key="2">
    <citation type="submission" date="2020-09" db="EMBL/GenBank/DDBJ databases">
        <authorList>
            <person name="Sun Q."/>
            <person name="Ohkuma M."/>
        </authorList>
    </citation>
    <scope>NUCLEOTIDE SEQUENCE</scope>
    <source>
        <strain evidence="3">JCM 19831</strain>
    </source>
</reference>
<reference evidence="3" key="1">
    <citation type="journal article" date="2014" name="Int. J. Syst. Evol. Microbiol.">
        <title>Complete genome sequence of Corynebacterium casei LMG S-19264T (=DSM 44701T), isolated from a smear-ripened cheese.</title>
        <authorList>
            <consortium name="US DOE Joint Genome Institute (JGI-PGF)"/>
            <person name="Walter F."/>
            <person name="Albersmeier A."/>
            <person name="Kalinowski J."/>
            <person name="Ruckert C."/>
        </authorList>
    </citation>
    <scope>NUCLEOTIDE SEQUENCE</scope>
    <source>
        <strain evidence="3">JCM 19831</strain>
    </source>
</reference>
<dbReference type="SUPFAM" id="SSF69593">
    <property type="entry name" value="Glycerol-3-phosphate (1)-acyltransferase"/>
    <property type="match status" value="1"/>
</dbReference>
<dbReference type="GO" id="GO:0012505">
    <property type="term" value="C:endomembrane system"/>
    <property type="evidence" value="ECO:0007669"/>
    <property type="project" value="TreeGrafter"/>
</dbReference>
<keyword evidence="1" id="KW-0472">Membrane</keyword>
<dbReference type="EMBL" id="BMPI01000051">
    <property type="protein sequence ID" value="GGM65202.1"/>
    <property type="molecule type" value="Genomic_DNA"/>
</dbReference>
<keyword evidence="1" id="KW-0812">Transmembrane</keyword>
<evidence type="ECO:0000313" key="4">
    <source>
        <dbReference type="Proteomes" id="UP000642070"/>
    </source>
</evidence>
<dbReference type="AlphaFoldDB" id="A0A917X4J0"/>
<organism evidence="3 4">
    <name type="scientific">Dactylosporangium sucinum</name>
    <dbReference type="NCBI Taxonomy" id="1424081"/>
    <lineage>
        <taxon>Bacteria</taxon>
        <taxon>Bacillati</taxon>
        <taxon>Actinomycetota</taxon>
        <taxon>Actinomycetes</taxon>
        <taxon>Micromonosporales</taxon>
        <taxon>Micromonosporaceae</taxon>
        <taxon>Dactylosporangium</taxon>
    </lineage>
</organism>
<feature type="transmembrane region" description="Helical" evidence="1">
    <location>
        <begin position="53"/>
        <end position="78"/>
    </location>
</feature>
<feature type="transmembrane region" description="Helical" evidence="1">
    <location>
        <begin position="9"/>
        <end position="33"/>
    </location>
</feature>
<keyword evidence="1" id="KW-1133">Transmembrane helix</keyword>
<keyword evidence="3" id="KW-0012">Acyltransferase</keyword>
<feature type="domain" description="Phospholipid/glycerol acyltransferase" evidence="2">
    <location>
        <begin position="128"/>
        <end position="271"/>
    </location>
</feature>
<keyword evidence="4" id="KW-1185">Reference proteome</keyword>
<dbReference type="RefSeq" id="WP_229836303.1">
    <property type="nucleotide sequence ID" value="NZ_BMPI01000051.1"/>
</dbReference>
<dbReference type="PANTHER" id="PTHR10983">
    <property type="entry name" value="1-ACYLGLYCEROL-3-PHOSPHATE ACYLTRANSFERASE-RELATED"/>
    <property type="match status" value="1"/>
</dbReference>
<comment type="caution">
    <text evidence="3">The sequence shown here is derived from an EMBL/GenBank/DDBJ whole genome shotgun (WGS) entry which is preliminary data.</text>
</comment>
<name>A0A917X4J0_9ACTN</name>
<dbReference type="InterPro" id="IPR002123">
    <property type="entry name" value="Plipid/glycerol_acylTrfase"/>
</dbReference>
<sequence>MPPRWVRRIVVAPVALVLISAVLVTMPVWLLLAGALGPLGSGRLRALRVSWMVAVYLFLELVALVVLFVLWVASGFGWRIRGPRFQRAHYVLVGRFLRILYGQARWALGVKVAVVGTDPDVAAPGQPELVFCRHAGPGDSFLLVHALVNWFDREPRIVLKATLQWDPVIDVLLNRLPNHFITVAEGAESMIGRLATGLDDNDVLVLFPEGGNFTPNRRVRAIQRLHDLGLHTMAERAERMRHVLAPRPGGTLAALDAAPEAGVIWVAHTGLDKLLTVADVWRHLPLDLTITMRWWSVEPDEVPTGQEERVEWLYEWWAKIDAWIGRHAPEEPTRPAERT</sequence>
<accession>A0A917X4J0</accession>
<dbReference type="SMART" id="SM00563">
    <property type="entry name" value="PlsC"/>
    <property type="match status" value="1"/>
</dbReference>
<keyword evidence="3" id="KW-0808">Transferase</keyword>
<protein>
    <submittedName>
        <fullName evidence="3">Acyltransferase</fullName>
    </submittedName>
</protein>